<reference evidence="1" key="1">
    <citation type="submission" date="2016-01" db="EMBL/GenBank/DDBJ databases">
        <authorList>
            <person name="Peeters C."/>
        </authorList>
    </citation>
    <scope>NUCLEOTIDE SEQUENCE</scope>
    <source>
        <strain evidence="1">LMG 29322</strain>
    </source>
</reference>
<organism evidence="1 2">
    <name type="scientific">Caballeronia hypogeia</name>
    <dbReference type="NCBI Taxonomy" id="1777140"/>
    <lineage>
        <taxon>Bacteria</taxon>
        <taxon>Pseudomonadati</taxon>
        <taxon>Pseudomonadota</taxon>
        <taxon>Betaproteobacteria</taxon>
        <taxon>Burkholderiales</taxon>
        <taxon>Burkholderiaceae</taxon>
        <taxon>Caballeronia</taxon>
    </lineage>
</organism>
<keyword evidence="2" id="KW-1185">Reference proteome</keyword>
<dbReference type="Proteomes" id="UP000054851">
    <property type="component" value="Unassembled WGS sequence"/>
</dbReference>
<dbReference type="EMBL" id="FCOA02000060">
    <property type="protein sequence ID" value="SAK97734.1"/>
    <property type="molecule type" value="Genomic_DNA"/>
</dbReference>
<proteinExistence type="predicted"/>
<accession>A0A158DT23</accession>
<comment type="caution">
    <text evidence="1">The sequence shown here is derived from an EMBL/GenBank/DDBJ whole genome shotgun (WGS) entry which is preliminary data.</text>
</comment>
<name>A0A158DT23_9BURK</name>
<evidence type="ECO:0000313" key="1">
    <source>
        <dbReference type="EMBL" id="SAK97734.1"/>
    </source>
</evidence>
<evidence type="ECO:0000313" key="2">
    <source>
        <dbReference type="Proteomes" id="UP000054851"/>
    </source>
</evidence>
<dbReference type="AlphaFoldDB" id="A0A158DT23"/>
<sequence>MWATPEAFHRRFVLAKAAAAPRCRGSRMSVHTTAPVQTPAAYTGARGPTMADALDQLLQDLLTQADKLRFQKPVGLLQAMESQDMDVWADAVGVIHELGAKLDPAIEADLRFPGDAVRQISDGRGSFRLYPRVGATLMIQALKRQSAEAAVGWLLKMLGTKSTTGWNVQTLWGAPVKQGFDLTDEVRLVPLKDLPEGEQKRQIEKLSAQGTMTSLTSFISLRPFDPRSSFDVKLTHSYSIPKRSKPNQPRSFLKITIFSRNLC</sequence>
<protein>
    <submittedName>
        <fullName evidence="1">Uncharacterized protein</fullName>
    </submittedName>
</protein>
<gene>
    <name evidence="1" type="ORF">AWB79_07510</name>
</gene>